<evidence type="ECO:0000259" key="5">
    <source>
        <dbReference type="PROSITE" id="PS51165"/>
    </source>
</evidence>
<dbReference type="Gene3D" id="3.30.2130.30">
    <property type="match status" value="1"/>
</dbReference>
<dbReference type="InterPro" id="IPR000241">
    <property type="entry name" value="RlmKL-like_Mtase"/>
</dbReference>
<dbReference type="RefSeq" id="WP_263125540.1">
    <property type="nucleotide sequence ID" value="NZ_CP106753.1"/>
</dbReference>
<dbReference type="SUPFAM" id="SSF53335">
    <property type="entry name" value="S-adenosyl-L-methionine-dependent methyltransferases"/>
    <property type="match status" value="1"/>
</dbReference>
<dbReference type="Pfam" id="PF01170">
    <property type="entry name" value="UPF0020"/>
    <property type="match status" value="1"/>
</dbReference>
<dbReference type="SMART" id="SM00981">
    <property type="entry name" value="THUMP"/>
    <property type="match status" value="1"/>
</dbReference>
<keyword evidence="2" id="KW-0808">Transferase</keyword>
<dbReference type="Pfam" id="PF02926">
    <property type="entry name" value="THUMP"/>
    <property type="match status" value="1"/>
</dbReference>
<keyword evidence="1" id="KW-0489">Methyltransferase</keyword>
<dbReference type="InterPro" id="IPR054170">
    <property type="entry name" value="RlmL_1st"/>
</dbReference>
<protein>
    <submittedName>
        <fullName evidence="6">THUMP domain-containing protein</fullName>
    </submittedName>
</protein>
<reference evidence="6" key="1">
    <citation type="submission" date="2022-10" db="EMBL/GenBank/DDBJ databases">
        <title>Chitiniphilus purpureus sp. nov., a novel chitin-degrading bacterium isolated from crawfish pond sediment.</title>
        <authorList>
            <person name="Li K."/>
        </authorList>
    </citation>
    <scope>NUCLEOTIDE SEQUENCE</scope>
    <source>
        <strain evidence="6">CD1</strain>
    </source>
</reference>
<keyword evidence="7" id="KW-1185">Reference proteome</keyword>
<dbReference type="PANTHER" id="PTHR47313">
    <property type="entry name" value="RIBOSOMAL RNA LARGE SUBUNIT METHYLTRANSFERASE K/L"/>
    <property type="match status" value="1"/>
</dbReference>
<evidence type="ECO:0000256" key="1">
    <source>
        <dbReference type="ARBA" id="ARBA00022603"/>
    </source>
</evidence>
<keyword evidence="3" id="KW-0694">RNA-binding</keyword>
<dbReference type="InterPro" id="IPR004114">
    <property type="entry name" value="THUMP_dom"/>
</dbReference>
<feature type="domain" description="THUMP" evidence="5">
    <location>
        <begin position="104"/>
        <end position="215"/>
    </location>
</feature>
<accession>A0ABY6DSP5</accession>
<sequence length="439" mass="48115">MTKKTLNLPKRHTEAPDEQADAARRPMRPGARSHVRAPQPRLESKPAPAPTAEPRSLSIGGLQHFFAPSPRGLEQLLADELVALGAGQVRAVDGGVAFSGDWSLIYKANLHSRIASRILWRLDERAYRTESDLFRMASRIAWTELFDVTRTIKVSVTAQRSPLRSTDFAALKVKDAVCDVFRAATGQRPSVDTAVPDIRLQLFLTDRVATLYLDTSGEPLFKRGHRVETVEAPLRENLAAGLLQLAGWHGQEALLDPMCGSATFLLEAAAIALRRAPGRDRAFAFEKLKPFQADAWQAIRAQAREQELTALPYPIVGSDRAAMALDAARANLHAAGLDGLVTLKLADVLDMDAPAPEGCLIANPPYGVRLEDQAALAAFYPQLGDALKQRFAGWRAFFFTGDLRLPKLIRLAASRRTPLFNGALECRLYGFQLVAGSNR</sequence>
<name>A0ABY6DSP5_9NEIS</name>
<dbReference type="CDD" id="cd11715">
    <property type="entry name" value="THUMP_AdoMetMT"/>
    <property type="match status" value="1"/>
</dbReference>
<dbReference type="Proteomes" id="UP001061302">
    <property type="component" value="Chromosome"/>
</dbReference>
<evidence type="ECO:0000256" key="4">
    <source>
        <dbReference type="SAM" id="MobiDB-lite"/>
    </source>
</evidence>
<dbReference type="InterPro" id="IPR029063">
    <property type="entry name" value="SAM-dependent_MTases_sf"/>
</dbReference>
<feature type="compositionally biased region" description="Basic residues" evidence="4">
    <location>
        <begin position="25"/>
        <end position="35"/>
    </location>
</feature>
<gene>
    <name evidence="6" type="ORF">N8I74_03505</name>
</gene>
<dbReference type="Pfam" id="PF22020">
    <property type="entry name" value="RlmL_1st"/>
    <property type="match status" value="1"/>
</dbReference>
<dbReference type="Gene3D" id="3.40.50.150">
    <property type="entry name" value="Vaccinia Virus protein VP39"/>
    <property type="match status" value="1"/>
</dbReference>
<evidence type="ECO:0000313" key="6">
    <source>
        <dbReference type="EMBL" id="UXY16101.1"/>
    </source>
</evidence>
<evidence type="ECO:0000256" key="2">
    <source>
        <dbReference type="ARBA" id="ARBA00022679"/>
    </source>
</evidence>
<dbReference type="PANTHER" id="PTHR47313:SF1">
    <property type="entry name" value="RIBOSOMAL RNA LARGE SUBUNIT METHYLTRANSFERASE K_L"/>
    <property type="match status" value="1"/>
</dbReference>
<proteinExistence type="predicted"/>
<dbReference type="EMBL" id="CP106753">
    <property type="protein sequence ID" value="UXY16101.1"/>
    <property type="molecule type" value="Genomic_DNA"/>
</dbReference>
<evidence type="ECO:0000256" key="3">
    <source>
        <dbReference type="PROSITE-ProRule" id="PRU00529"/>
    </source>
</evidence>
<organism evidence="6 7">
    <name type="scientific">Chitiniphilus purpureus</name>
    <dbReference type="NCBI Taxonomy" id="2981137"/>
    <lineage>
        <taxon>Bacteria</taxon>
        <taxon>Pseudomonadati</taxon>
        <taxon>Pseudomonadota</taxon>
        <taxon>Betaproteobacteria</taxon>
        <taxon>Neisseriales</taxon>
        <taxon>Chitinibacteraceae</taxon>
        <taxon>Chitiniphilus</taxon>
    </lineage>
</organism>
<evidence type="ECO:0000313" key="7">
    <source>
        <dbReference type="Proteomes" id="UP001061302"/>
    </source>
</evidence>
<feature type="region of interest" description="Disordered" evidence="4">
    <location>
        <begin position="1"/>
        <end position="54"/>
    </location>
</feature>
<dbReference type="PROSITE" id="PS51165">
    <property type="entry name" value="THUMP"/>
    <property type="match status" value="1"/>
</dbReference>